<dbReference type="InterPro" id="IPR015813">
    <property type="entry name" value="Pyrv/PenolPyrv_kinase-like_dom"/>
</dbReference>
<evidence type="ECO:0000313" key="25">
    <source>
        <dbReference type="Proteomes" id="UP000532440"/>
    </source>
</evidence>
<evidence type="ECO:0000256" key="16">
    <source>
        <dbReference type="ARBA" id="ARBA00033235"/>
    </source>
</evidence>
<dbReference type="SUPFAM" id="SSF51621">
    <property type="entry name" value="Phosphoenolpyruvate/pyruvate domain"/>
    <property type="match status" value="1"/>
</dbReference>
<dbReference type="Gene3D" id="3.20.20.60">
    <property type="entry name" value="Phosphoenolpyruvate-binding domains"/>
    <property type="match status" value="1"/>
</dbReference>
<dbReference type="AlphaFoldDB" id="A0A7W8M9C2"/>
<keyword evidence="11 17" id="KW-0808">Transferase</keyword>
<sequence length="576" mass="62282">MFSIHGTAIGGGIVIGRARVLESQRFDVARYLVPPHAREGEIARLDAALLDVKTELDTLSEQLPDDVPAEARALLEVHAMILDDPMLAEAAREQIRTLRWNAEWALASQADGLARQFEELDDAYLRERGRDVQQVADRVLKSLSGTGAGSRPLSAGDPAIFVAHDIAPGEMISLRSALGFAIDLGGTTSHTAILARSMNVPAVVGLGCASQLISDNEWLILDGETGLMIVAPDETVLAEYRHRQAASLLERERLKRLLHVPARTLDGVGVTLHANIELPEEAEAALAAGAAGVGLFRSEFLFMGRRDLPGEDEQYEAYRTAVLGMRGAPVTIRTLDVGADKTLDGAEGQVSLNPALGQRAIRYCLAEPEMFSVQLRAILRASAHGTVRLLIPMLAHHHEIEQTLRLLDIARAHLRGRGQAFDERMAVGGMIEVPAAALSAGLFVRRLDFLSIGTNDLIQYTLAIDRADHTVASLYDPFHPAVLRLISMAIRAGRRAGKPVSVCGEMAGDHTATRLLLGMGLDTFSMHPASLLRVKQQVLLSDVSQLAIKVGRMLNSDDPVRVRAALARLREEPGAG</sequence>
<evidence type="ECO:0000259" key="22">
    <source>
        <dbReference type="Pfam" id="PF02896"/>
    </source>
</evidence>
<evidence type="ECO:0000256" key="9">
    <source>
        <dbReference type="ARBA" id="ARBA00022490"/>
    </source>
</evidence>
<evidence type="ECO:0000256" key="8">
    <source>
        <dbReference type="ARBA" id="ARBA00022448"/>
    </source>
</evidence>
<keyword evidence="13 17" id="KW-0479">Metal-binding</keyword>
<evidence type="ECO:0000256" key="11">
    <source>
        <dbReference type="ARBA" id="ARBA00022679"/>
    </source>
</evidence>
<dbReference type="GO" id="GO:0008965">
    <property type="term" value="F:phosphoenolpyruvate-protein phosphotransferase activity"/>
    <property type="evidence" value="ECO:0007669"/>
    <property type="project" value="UniProtKB-EC"/>
</dbReference>
<comment type="catalytic activity">
    <reaction evidence="1 17">
        <text>L-histidyl-[protein] + phosphoenolpyruvate = N(pros)-phospho-L-histidyl-[protein] + pyruvate</text>
        <dbReference type="Rhea" id="RHEA:23880"/>
        <dbReference type="Rhea" id="RHEA-COMP:9745"/>
        <dbReference type="Rhea" id="RHEA-COMP:9746"/>
        <dbReference type="ChEBI" id="CHEBI:15361"/>
        <dbReference type="ChEBI" id="CHEBI:29979"/>
        <dbReference type="ChEBI" id="CHEBI:58702"/>
        <dbReference type="ChEBI" id="CHEBI:64837"/>
        <dbReference type="EC" id="2.7.3.9"/>
    </reaction>
</comment>
<dbReference type="GO" id="GO:0009401">
    <property type="term" value="P:phosphoenolpyruvate-dependent sugar phosphotransferase system"/>
    <property type="evidence" value="ECO:0007669"/>
    <property type="project" value="UniProtKB-KW"/>
</dbReference>
<evidence type="ECO:0000256" key="18">
    <source>
        <dbReference type="PIRSR" id="PIRSR000732-1"/>
    </source>
</evidence>
<comment type="subcellular location">
    <subcellularLocation>
        <location evidence="4 17">Cytoplasm</location>
    </subcellularLocation>
</comment>
<feature type="domain" description="Phosphotransferase system enzyme I N-terminal" evidence="23">
    <location>
        <begin position="5"/>
        <end position="128"/>
    </location>
</feature>
<name>A0A7W8M9C2_9BURK</name>
<dbReference type="Gene3D" id="1.10.274.10">
    <property type="entry name" value="PtsI, HPr-binding domain"/>
    <property type="match status" value="1"/>
</dbReference>
<evidence type="ECO:0000256" key="14">
    <source>
        <dbReference type="ARBA" id="ARBA00022777"/>
    </source>
</evidence>
<feature type="active site" description="Proton donor" evidence="18">
    <location>
        <position position="503"/>
    </location>
</feature>
<dbReference type="GO" id="GO:0016301">
    <property type="term" value="F:kinase activity"/>
    <property type="evidence" value="ECO:0007669"/>
    <property type="project" value="UniProtKB-KW"/>
</dbReference>
<evidence type="ECO:0000256" key="1">
    <source>
        <dbReference type="ARBA" id="ARBA00000683"/>
    </source>
</evidence>
<dbReference type="PRINTS" id="PR01736">
    <property type="entry name" value="PHPHTRNFRASE"/>
</dbReference>
<evidence type="ECO:0000256" key="10">
    <source>
        <dbReference type="ARBA" id="ARBA00022597"/>
    </source>
</evidence>
<dbReference type="InterPro" id="IPR050499">
    <property type="entry name" value="PEP-utilizing_PTS_enzyme"/>
</dbReference>
<dbReference type="GO" id="GO:0005737">
    <property type="term" value="C:cytoplasm"/>
    <property type="evidence" value="ECO:0007669"/>
    <property type="project" value="UniProtKB-SubCell"/>
</dbReference>
<keyword evidence="8 17" id="KW-0813">Transport</keyword>
<feature type="domain" description="PEP-utilising enzyme mobile" evidence="21">
    <location>
        <begin position="157"/>
        <end position="226"/>
    </location>
</feature>
<evidence type="ECO:0000256" key="12">
    <source>
        <dbReference type="ARBA" id="ARBA00022683"/>
    </source>
</evidence>
<dbReference type="InterPro" id="IPR006318">
    <property type="entry name" value="PTS_EI-like"/>
</dbReference>
<feature type="binding site" evidence="19">
    <location>
        <position position="466"/>
    </location>
    <ligand>
        <name>phosphoenolpyruvate</name>
        <dbReference type="ChEBI" id="CHEBI:58702"/>
    </ligand>
</feature>
<evidence type="ECO:0000256" key="13">
    <source>
        <dbReference type="ARBA" id="ARBA00022723"/>
    </source>
</evidence>
<dbReference type="SUPFAM" id="SSF52009">
    <property type="entry name" value="Phosphohistidine domain"/>
    <property type="match status" value="1"/>
</dbReference>
<dbReference type="InterPro" id="IPR008279">
    <property type="entry name" value="PEP-util_enz_mobile_dom"/>
</dbReference>
<dbReference type="InterPro" id="IPR036618">
    <property type="entry name" value="PtsI_HPr-bd_sf"/>
</dbReference>
<proteinExistence type="inferred from homology"/>
<feature type="binding site" evidence="19">
    <location>
        <position position="333"/>
    </location>
    <ligand>
        <name>phosphoenolpyruvate</name>
        <dbReference type="ChEBI" id="CHEBI:58702"/>
    </ligand>
</feature>
<evidence type="ECO:0000256" key="2">
    <source>
        <dbReference type="ARBA" id="ARBA00001946"/>
    </source>
</evidence>
<dbReference type="InterPro" id="IPR040442">
    <property type="entry name" value="Pyrv_kinase-like_dom_sf"/>
</dbReference>
<keyword evidence="12 17" id="KW-0598">Phosphotransferase system</keyword>
<reference evidence="24 25" key="1">
    <citation type="submission" date="2020-08" db="EMBL/GenBank/DDBJ databases">
        <title>Genomic Encyclopedia of Type Strains, Phase IV (KMG-IV): sequencing the most valuable type-strain genomes for metagenomic binning, comparative biology and taxonomic classification.</title>
        <authorList>
            <person name="Goeker M."/>
        </authorList>
    </citation>
    <scope>NUCLEOTIDE SEQUENCE [LARGE SCALE GENOMIC DNA]</scope>
    <source>
        <strain evidence="24 25">DSM 29781</strain>
    </source>
</reference>
<dbReference type="EC" id="2.7.3.9" evidence="6 17"/>
<feature type="binding site" evidence="19">
    <location>
        <begin position="455"/>
        <end position="456"/>
    </location>
    <ligand>
        <name>phosphoenolpyruvate</name>
        <dbReference type="ChEBI" id="CHEBI:58702"/>
    </ligand>
</feature>
<protein>
    <recommendedName>
        <fullName evidence="7 17">Phosphoenolpyruvate-protein phosphotransferase</fullName>
        <ecNumber evidence="6 17">2.7.3.9</ecNumber>
    </recommendedName>
    <alternativeName>
        <fullName evidence="16 17">Phosphotransferase system, enzyme I</fullName>
    </alternativeName>
</protein>
<accession>A0A7W8M9C2</accession>
<evidence type="ECO:0000256" key="6">
    <source>
        <dbReference type="ARBA" id="ARBA00012232"/>
    </source>
</evidence>
<evidence type="ECO:0000256" key="15">
    <source>
        <dbReference type="ARBA" id="ARBA00022842"/>
    </source>
</evidence>
<dbReference type="InterPro" id="IPR000121">
    <property type="entry name" value="PEP_util_C"/>
</dbReference>
<dbReference type="NCBIfam" id="TIGR01417">
    <property type="entry name" value="PTS_I_fam"/>
    <property type="match status" value="1"/>
</dbReference>
<dbReference type="PIRSF" id="PIRSF000732">
    <property type="entry name" value="PTS_enzyme_I"/>
    <property type="match status" value="1"/>
</dbReference>
<keyword evidence="9 17" id="KW-0963">Cytoplasm</keyword>
<dbReference type="RefSeq" id="WP_183968874.1">
    <property type="nucleotide sequence ID" value="NZ_BAABEW010000012.1"/>
</dbReference>
<dbReference type="PROSITE" id="PS00370">
    <property type="entry name" value="PEP_ENZYMES_PHOS_SITE"/>
    <property type="match status" value="1"/>
</dbReference>
<dbReference type="InterPro" id="IPR023151">
    <property type="entry name" value="PEP_util_CS"/>
</dbReference>
<evidence type="ECO:0000259" key="21">
    <source>
        <dbReference type="Pfam" id="PF00391"/>
    </source>
</evidence>
<comment type="similarity">
    <text evidence="5 17">Belongs to the PEP-utilizing enzyme family.</text>
</comment>
<evidence type="ECO:0000256" key="7">
    <source>
        <dbReference type="ARBA" id="ARBA00016544"/>
    </source>
</evidence>
<feature type="domain" description="PEP-utilising enzyme C-terminal" evidence="22">
    <location>
        <begin position="252"/>
        <end position="538"/>
    </location>
</feature>
<dbReference type="InterPro" id="IPR018274">
    <property type="entry name" value="PEP_util_AS"/>
</dbReference>
<evidence type="ECO:0000313" key="24">
    <source>
        <dbReference type="EMBL" id="MBB5272891.1"/>
    </source>
</evidence>
<dbReference type="PROSITE" id="PS00742">
    <property type="entry name" value="PEP_ENZYMES_2"/>
    <property type="match status" value="1"/>
</dbReference>
<comment type="caution">
    <text evidence="24">The sequence shown here is derived from an EMBL/GenBank/DDBJ whole genome shotgun (WGS) entry which is preliminary data.</text>
</comment>
<evidence type="ECO:0000256" key="4">
    <source>
        <dbReference type="ARBA" id="ARBA00004496"/>
    </source>
</evidence>
<dbReference type="GO" id="GO:0046872">
    <property type="term" value="F:metal ion binding"/>
    <property type="evidence" value="ECO:0007669"/>
    <property type="project" value="UniProtKB-KW"/>
</dbReference>
<gene>
    <name evidence="24" type="ORF">HNQ70_002914</name>
</gene>
<feature type="binding site" evidence="20">
    <location>
        <position position="432"/>
    </location>
    <ligand>
        <name>Mg(2+)</name>
        <dbReference type="ChEBI" id="CHEBI:18420"/>
    </ligand>
</feature>
<keyword evidence="15 17" id="KW-0460">Magnesium</keyword>
<keyword evidence="14 17" id="KW-0418">Kinase</keyword>
<evidence type="ECO:0000256" key="5">
    <source>
        <dbReference type="ARBA" id="ARBA00007837"/>
    </source>
</evidence>
<dbReference type="Pfam" id="PF00391">
    <property type="entry name" value="PEP-utilizers"/>
    <property type="match status" value="1"/>
</dbReference>
<dbReference type="InterPro" id="IPR036637">
    <property type="entry name" value="Phosphohistidine_dom_sf"/>
</dbReference>
<comment type="function">
    <text evidence="3 17">General (non sugar-specific) component of the phosphoenolpyruvate-dependent sugar phosphotransferase system (sugar PTS). This major carbohydrate active-transport system catalyzes the phosphorylation of incoming sugar substrates concomitantly with their translocation across the cell membrane. Enzyme I transfers the phosphoryl group from phosphoenolpyruvate (PEP) to the phosphoryl carrier protein (HPr).</text>
</comment>
<dbReference type="Pfam" id="PF02896">
    <property type="entry name" value="PEP-utilizers_C"/>
    <property type="match status" value="1"/>
</dbReference>
<organism evidence="24 25">
    <name type="scientific">Quisquiliibacterium transsilvanicum</name>
    <dbReference type="NCBI Taxonomy" id="1549638"/>
    <lineage>
        <taxon>Bacteria</taxon>
        <taxon>Pseudomonadati</taxon>
        <taxon>Pseudomonadota</taxon>
        <taxon>Betaproteobacteria</taxon>
        <taxon>Burkholderiales</taxon>
        <taxon>Burkholderiaceae</taxon>
        <taxon>Quisquiliibacterium</taxon>
    </lineage>
</organism>
<evidence type="ECO:0000259" key="23">
    <source>
        <dbReference type="Pfam" id="PF05524"/>
    </source>
</evidence>
<dbReference type="SUPFAM" id="SSF47831">
    <property type="entry name" value="Enzyme I of the PEP:sugar phosphotransferase system HPr-binding (sub)domain"/>
    <property type="match status" value="1"/>
</dbReference>
<evidence type="ECO:0000256" key="3">
    <source>
        <dbReference type="ARBA" id="ARBA00002728"/>
    </source>
</evidence>
<evidence type="ECO:0000256" key="20">
    <source>
        <dbReference type="PIRSR" id="PIRSR000732-3"/>
    </source>
</evidence>
<dbReference type="InterPro" id="IPR008731">
    <property type="entry name" value="PTS_EIN"/>
</dbReference>
<dbReference type="Proteomes" id="UP000532440">
    <property type="component" value="Unassembled WGS sequence"/>
</dbReference>
<comment type="cofactor">
    <cofactor evidence="2 17 20">
        <name>Mg(2+)</name>
        <dbReference type="ChEBI" id="CHEBI:18420"/>
    </cofactor>
</comment>
<dbReference type="Gene3D" id="3.50.30.10">
    <property type="entry name" value="Phosphohistidine domain"/>
    <property type="match status" value="1"/>
</dbReference>
<dbReference type="InterPro" id="IPR024692">
    <property type="entry name" value="PTS_EI"/>
</dbReference>
<feature type="binding site" evidence="19">
    <location>
        <position position="297"/>
    </location>
    <ligand>
        <name>phosphoenolpyruvate</name>
        <dbReference type="ChEBI" id="CHEBI:58702"/>
    </ligand>
</feature>
<dbReference type="Pfam" id="PF05524">
    <property type="entry name" value="PEP-utilisers_N"/>
    <property type="match status" value="1"/>
</dbReference>
<feature type="binding site" evidence="20">
    <location>
        <position position="456"/>
    </location>
    <ligand>
        <name>Mg(2+)</name>
        <dbReference type="ChEBI" id="CHEBI:18420"/>
    </ligand>
</feature>
<evidence type="ECO:0000256" key="17">
    <source>
        <dbReference type="PIRNR" id="PIRNR000732"/>
    </source>
</evidence>
<feature type="active site" description="Tele-phosphohistidine intermediate" evidence="18">
    <location>
        <position position="190"/>
    </location>
</feature>
<keyword evidence="10 17" id="KW-0762">Sugar transport</keyword>
<evidence type="ECO:0000256" key="19">
    <source>
        <dbReference type="PIRSR" id="PIRSR000732-2"/>
    </source>
</evidence>
<keyword evidence="25" id="KW-1185">Reference proteome</keyword>
<dbReference type="PANTHER" id="PTHR46244:SF3">
    <property type="entry name" value="PHOSPHOENOLPYRUVATE-PROTEIN PHOSPHOTRANSFERASE"/>
    <property type="match status" value="1"/>
</dbReference>
<dbReference type="PANTHER" id="PTHR46244">
    <property type="entry name" value="PHOSPHOENOLPYRUVATE-PROTEIN PHOSPHOTRANSFERASE"/>
    <property type="match status" value="1"/>
</dbReference>
<dbReference type="EMBL" id="JACHGB010000005">
    <property type="protein sequence ID" value="MBB5272891.1"/>
    <property type="molecule type" value="Genomic_DNA"/>
</dbReference>